<dbReference type="InterPro" id="IPR001610">
    <property type="entry name" value="PAC"/>
</dbReference>
<dbReference type="Gene3D" id="3.30.70.270">
    <property type="match status" value="1"/>
</dbReference>
<dbReference type="InterPro" id="IPR029016">
    <property type="entry name" value="GAF-like_dom_sf"/>
</dbReference>
<dbReference type="Gene3D" id="3.20.20.450">
    <property type="entry name" value="EAL domain"/>
    <property type="match status" value="1"/>
</dbReference>
<evidence type="ECO:0000259" key="6">
    <source>
        <dbReference type="PROSITE" id="PS50883"/>
    </source>
</evidence>
<dbReference type="PANTHER" id="PTHR44757:SF2">
    <property type="entry name" value="BIOFILM ARCHITECTURE MAINTENANCE PROTEIN MBAA"/>
    <property type="match status" value="1"/>
</dbReference>
<dbReference type="InterPro" id="IPR000014">
    <property type="entry name" value="PAS"/>
</dbReference>
<dbReference type="AlphaFoldDB" id="A0A0K2ZGW7"/>
<accession>A0A0K2ZGW7</accession>
<dbReference type="RefSeq" id="WP_053833971.1">
    <property type="nucleotide sequence ID" value="NZ_CXOI01000005.1"/>
</dbReference>
<dbReference type="Pfam" id="PF13426">
    <property type="entry name" value="PAS_9"/>
    <property type="match status" value="1"/>
</dbReference>
<evidence type="ECO:0000256" key="2">
    <source>
        <dbReference type="ARBA" id="ARBA00022636"/>
    </source>
</evidence>
<evidence type="ECO:0000256" key="1">
    <source>
        <dbReference type="ARBA" id="ARBA00012282"/>
    </source>
</evidence>
<feature type="domain" description="PAS" evidence="4">
    <location>
        <begin position="149"/>
        <end position="193"/>
    </location>
</feature>
<feature type="domain" description="GGDEF" evidence="7">
    <location>
        <begin position="469"/>
        <end position="601"/>
    </location>
</feature>
<dbReference type="InterPro" id="IPR029787">
    <property type="entry name" value="Nucleotide_cyclase"/>
</dbReference>
<dbReference type="GO" id="GO:0071111">
    <property type="term" value="F:cyclic-guanylate-specific phosphodiesterase activity"/>
    <property type="evidence" value="ECO:0007669"/>
    <property type="project" value="UniProtKB-EC"/>
</dbReference>
<dbReference type="Gene3D" id="3.30.450.20">
    <property type="entry name" value="PAS domain"/>
    <property type="match status" value="2"/>
</dbReference>
<dbReference type="CDD" id="cd00130">
    <property type="entry name" value="PAS"/>
    <property type="match status" value="2"/>
</dbReference>
<dbReference type="NCBIfam" id="TIGR00254">
    <property type="entry name" value="GGDEF"/>
    <property type="match status" value="1"/>
</dbReference>
<dbReference type="PIRSF" id="PIRSF005925">
    <property type="entry name" value="Dos"/>
    <property type="match status" value="1"/>
</dbReference>
<dbReference type="FunFam" id="3.20.20.450:FF:000001">
    <property type="entry name" value="Cyclic di-GMP phosphodiesterase yahA"/>
    <property type="match status" value="1"/>
</dbReference>
<dbReference type="SMART" id="SM00065">
    <property type="entry name" value="GAF"/>
    <property type="match status" value="1"/>
</dbReference>
<dbReference type="PROSITE" id="PS50887">
    <property type="entry name" value="GGDEF"/>
    <property type="match status" value="1"/>
</dbReference>
<reference evidence="9" key="1">
    <citation type="submission" date="2015-07" db="EMBL/GenBank/DDBJ databases">
        <authorList>
            <person name="Wibberg D."/>
        </authorList>
    </citation>
    <scope>NUCLEOTIDE SEQUENCE [LARGE SCALE GENOMIC DNA]</scope>
</reference>
<dbReference type="InterPro" id="IPR035965">
    <property type="entry name" value="PAS-like_dom_sf"/>
</dbReference>
<dbReference type="Pfam" id="PF00563">
    <property type="entry name" value="EAL"/>
    <property type="match status" value="1"/>
</dbReference>
<dbReference type="SUPFAM" id="SSF141868">
    <property type="entry name" value="EAL domain-like"/>
    <property type="match status" value="1"/>
</dbReference>
<dbReference type="EMBL" id="CXOI01000005">
    <property type="protein sequence ID" value="CTP82605.1"/>
    <property type="molecule type" value="Genomic_DNA"/>
</dbReference>
<dbReference type="CDD" id="cd01948">
    <property type="entry name" value="EAL"/>
    <property type="match status" value="1"/>
</dbReference>
<evidence type="ECO:0000259" key="7">
    <source>
        <dbReference type="PROSITE" id="PS50887"/>
    </source>
</evidence>
<evidence type="ECO:0000259" key="5">
    <source>
        <dbReference type="PROSITE" id="PS50113"/>
    </source>
</evidence>
<dbReference type="PROSITE" id="PS50113">
    <property type="entry name" value="PAC"/>
    <property type="match status" value="1"/>
</dbReference>
<dbReference type="Proteomes" id="UP000046187">
    <property type="component" value="Unassembled WGS sequence"/>
</dbReference>
<sequence>MPRQRASKPIAPVAGSVVASTALRKLQAPEQALLNCLQQAPDGVVVIDANARILAFNQTAETLWGLPQAQVLGRPLGELVPEEARAAFLARCMQPGSGAPGDSHELQLPGNDGVQRWVAVSAATVPQDPTPLYVVFVRDISAERERDAKMRILSLALDRSDNAIVVCDAQLTILYVNPGFVHMFGHAADDVRGLLPSSVLHGAGTDMQVIRQIRERVVGGQGHQTDLLVYRKDGSPLWTTIVANPIADADGCIQHYVLSFTDITQSKMHEILHKNVLDALVREQPLVDVATLICSEVERIAPQVVASIISVDGNGRLHPLASPSLPTAFNAVVQSMHVGPASGACGAAIWHGTQVLVRDAATDPLFADYRALVQQLGLGSCVASPIKSNGGRVLGSFALYYRDVCEPQAWHLRLIELCLHLCALALEREETKARVHQLAFYDALTDLPNRVMFSARAEQALAAAEYHAFPVAILFVDIDRFKRVNETQGHAAGDGLLRDIARRLGETLSATDLIGRQAGDEFVLMLSQCSAEQAAGVAERLLLALAEPVVVGNVTLHPGASIGVAMFPDDGRDIETLLRHADLAMYRAKNEGGGSFRFFSADMNRMAQERVALETALREALRRDQLQLHYQPQLHSQPPCALYGVEALLRWQHPHLGDISPARFVPMAEECGLIDELGHWALRQACRQMADWRLRGVQVPRVAVNLSASNFADAQLPARVAQMLSTHGLLPSDLALEMTESVMLSNAPAVLANLRQLQASGVRLSLDDFGTGYSSLSHLHQLPVNELKLDMSFVRDLEHSETARALTTSVLRIGESLRLHTVAEGVETEAQRAFLSWLGCDVLQGFLFSPALPAIQLERWLDARQADAGRATPPAGSAGAMPQGAPAIG</sequence>
<dbReference type="Pfam" id="PF00990">
    <property type="entry name" value="GGDEF"/>
    <property type="match status" value="1"/>
</dbReference>
<evidence type="ECO:0000259" key="4">
    <source>
        <dbReference type="PROSITE" id="PS50112"/>
    </source>
</evidence>
<dbReference type="NCBIfam" id="TIGR00229">
    <property type="entry name" value="sensory_box"/>
    <property type="match status" value="2"/>
</dbReference>
<gene>
    <name evidence="8" type="ORF">XTALMG727_0318</name>
</gene>
<dbReference type="InterPro" id="IPR012226">
    <property type="entry name" value="Diguanyl_cyclase/Pdiesterase"/>
</dbReference>
<dbReference type="PANTHER" id="PTHR44757">
    <property type="entry name" value="DIGUANYLATE CYCLASE DGCP"/>
    <property type="match status" value="1"/>
</dbReference>
<dbReference type="SMART" id="SM00091">
    <property type="entry name" value="PAS"/>
    <property type="match status" value="2"/>
</dbReference>
<dbReference type="EC" id="3.1.4.52" evidence="1"/>
<dbReference type="Pfam" id="PF13185">
    <property type="entry name" value="GAF_2"/>
    <property type="match status" value="1"/>
</dbReference>
<dbReference type="InterPro" id="IPR000160">
    <property type="entry name" value="GGDEF_dom"/>
</dbReference>
<dbReference type="SMART" id="SM00267">
    <property type="entry name" value="GGDEF"/>
    <property type="match status" value="1"/>
</dbReference>
<keyword evidence="2" id="KW-0973">c-di-GMP</keyword>
<dbReference type="InterPro" id="IPR003018">
    <property type="entry name" value="GAF"/>
</dbReference>
<protein>
    <recommendedName>
        <fullName evidence="1">cyclic-guanylate-specific phosphodiesterase</fullName>
        <ecNumber evidence="1">3.1.4.52</ecNumber>
    </recommendedName>
</protein>
<dbReference type="SMART" id="SM00052">
    <property type="entry name" value="EAL"/>
    <property type="match status" value="1"/>
</dbReference>
<dbReference type="CDD" id="cd01949">
    <property type="entry name" value="GGDEF"/>
    <property type="match status" value="1"/>
</dbReference>
<evidence type="ECO:0000313" key="9">
    <source>
        <dbReference type="Proteomes" id="UP000046187"/>
    </source>
</evidence>
<dbReference type="SUPFAM" id="SSF55785">
    <property type="entry name" value="PYP-like sensor domain (PAS domain)"/>
    <property type="match status" value="2"/>
</dbReference>
<dbReference type="SMART" id="SM00086">
    <property type="entry name" value="PAC"/>
    <property type="match status" value="2"/>
</dbReference>
<dbReference type="PROSITE" id="PS50112">
    <property type="entry name" value="PAS"/>
    <property type="match status" value="2"/>
</dbReference>
<name>A0A0K2ZGW7_9XANT</name>
<evidence type="ECO:0000256" key="3">
    <source>
        <dbReference type="SAM" id="MobiDB-lite"/>
    </source>
</evidence>
<feature type="region of interest" description="Disordered" evidence="3">
    <location>
        <begin position="868"/>
        <end position="889"/>
    </location>
</feature>
<dbReference type="InterPro" id="IPR052155">
    <property type="entry name" value="Biofilm_reg_signaling"/>
</dbReference>
<keyword evidence="9" id="KW-1185">Reference proteome</keyword>
<dbReference type="Pfam" id="PF08448">
    <property type="entry name" value="PAS_4"/>
    <property type="match status" value="1"/>
</dbReference>
<dbReference type="InterPro" id="IPR035919">
    <property type="entry name" value="EAL_sf"/>
</dbReference>
<organism evidence="8 9">
    <name type="scientific">Xanthomonas graminis pv. arrhenatheri LMG 727</name>
    <dbReference type="NCBI Taxonomy" id="1195923"/>
    <lineage>
        <taxon>Bacteria</taxon>
        <taxon>Pseudomonadati</taxon>
        <taxon>Pseudomonadota</taxon>
        <taxon>Gammaproteobacteria</taxon>
        <taxon>Lysobacterales</taxon>
        <taxon>Lysobacteraceae</taxon>
        <taxon>Xanthomonas</taxon>
        <taxon>Xanthomonas translucens group</taxon>
        <taxon>Xanthomonas graminis</taxon>
    </lineage>
</organism>
<dbReference type="InterPro" id="IPR001633">
    <property type="entry name" value="EAL_dom"/>
</dbReference>
<dbReference type="InterPro" id="IPR000700">
    <property type="entry name" value="PAS-assoc_C"/>
</dbReference>
<evidence type="ECO:0000313" key="8">
    <source>
        <dbReference type="EMBL" id="CTP82605.1"/>
    </source>
</evidence>
<proteinExistence type="predicted"/>
<dbReference type="Gene3D" id="3.30.450.40">
    <property type="match status" value="1"/>
</dbReference>
<feature type="domain" description="PAS" evidence="4">
    <location>
        <begin position="29"/>
        <end position="83"/>
    </location>
</feature>
<feature type="domain" description="PAC" evidence="5">
    <location>
        <begin position="223"/>
        <end position="275"/>
    </location>
</feature>
<dbReference type="SUPFAM" id="SSF55073">
    <property type="entry name" value="Nucleotide cyclase"/>
    <property type="match status" value="1"/>
</dbReference>
<dbReference type="InterPro" id="IPR013656">
    <property type="entry name" value="PAS_4"/>
</dbReference>
<dbReference type="PROSITE" id="PS50883">
    <property type="entry name" value="EAL"/>
    <property type="match status" value="1"/>
</dbReference>
<feature type="domain" description="EAL" evidence="6">
    <location>
        <begin position="610"/>
        <end position="865"/>
    </location>
</feature>
<dbReference type="SUPFAM" id="SSF55781">
    <property type="entry name" value="GAF domain-like"/>
    <property type="match status" value="1"/>
</dbReference>
<dbReference type="InterPro" id="IPR043128">
    <property type="entry name" value="Rev_trsase/Diguanyl_cyclase"/>
</dbReference>